<gene>
    <name evidence="1" type="ORF">DSCW_20360</name>
</gene>
<evidence type="ECO:0000313" key="2">
    <source>
        <dbReference type="Proteomes" id="UP000427769"/>
    </source>
</evidence>
<name>A0A5K7Z2X8_9BACT</name>
<evidence type="ECO:0000313" key="1">
    <source>
        <dbReference type="EMBL" id="BBO74619.1"/>
    </source>
</evidence>
<sequence>MWTRAIDTISVKDIMPVNAISDLNPSPFASTAFSEEASVKPIDMRKAPSVGSIDRIIWSE</sequence>
<dbReference type="Proteomes" id="UP000427769">
    <property type="component" value="Chromosome"/>
</dbReference>
<organism evidence="1 2">
    <name type="scientific">Desulfosarcina widdelii</name>
    <dbReference type="NCBI Taxonomy" id="947919"/>
    <lineage>
        <taxon>Bacteria</taxon>
        <taxon>Pseudomonadati</taxon>
        <taxon>Thermodesulfobacteriota</taxon>
        <taxon>Desulfobacteria</taxon>
        <taxon>Desulfobacterales</taxon>
        <taxon>Desulfosarcinaceae</taxon>
        <taxon>Desulfosarcina</taxon>
    </lineage>
</organism>
<dbReference type="AlphaFoldDB" id="A0A5K7Z2X8"/>
<accession>A0A5K7Z2X8</accession>
<keyword evidence="2" id="KW-1185">Reference proteome</keyword>
<dbReference type="EMBL" id="AP021875">
    <property type="protein sequence ID" value="BBO74619.1"/>
    <property type="molecule type" value="Genomic_DNA"/>
</dbReference>
<proteinExistence type="predicted"/>
<reference evidence="1 2" key="1">
    <citation type="submission" date="2019-11" db="EMBL/GenBank/DDBJ databases">
        <title>Comparative genomics of hydrocarbon-degrading Desulfosarcina strains.</title>
        <authorList>
            <person name="Watanabe M."/>
            <person name="Kojima H."/>
            <person name="Fukui M."/>
        </authorList>
    </citation>
    <scope>NUCLEOTIDE SEQUENCE [LARGE SCALE GENOMIC DNA]</scope>
    <source>
        <strain evidence="1 2">PP31</strain>
    </source>
</reference>
<protein>
    <submittedName>
        <fullName evidence="1">Uncharacterized protein</fullName>
    </submittedName>
</protein>
<dbReference type="KEGG" id="dwd:DSCW_20360"/>